<accession>A0A6C0HGC2</accession>
<evidence type="ECO:0000313" key="1">
    <source>
        <dbReference type="EMBL" id="QHT79658.1"/>
    </source>
</evidence>
<dbReference type="EMBL" id="MN739951">
    <property type="protein sequence ID" value="QHT79658.1"/>
    <property type="molecule type" value="Genomic_DNA"/>
</dbReference>
<sequence length="125" mass="15051">MTSLFQPQDQFKHIIQLLTLEHIIPIELQALNGLMIQREKLLDDITYDKIKMNIPKLKQFFSSSYMTALQSHADTHQKWPLLNLIRQLLRYYDYKLEPKRICDGYTSDGKKKYKRMFIVEKMKKK</sequence>
<dbReference type="AlphaFoldDB" id="A0A6C0HGC2"/>
<protein>
    <submittedName>
        <fullName evidence="1">Uncharacterized protein</fullName>
    </submittedName>
</protein>
<name>A0A6C0HGC2_9ZZZZ</name>
<organism evidence="1">
    <name type="scientific">viral metagenome</name>
    <dbReference type="NCBI Taxonomy" id="1070528"/>
    <lineage>
        <taxon>unclassified sequences</taxon>
        <taxon>metagenomes</taxon>
        <taxon>organismal metagenomes</taxon>
    </lineage>
</organism>
<reference evidence="1" key="1">
    <citation type="journal article" date="2020" name="Nature">
        <title>Giant virus diversity and host interactions through global metagenomics.</title>
        <authorList>
            <person name="Schulz F."/>
            <person name="Roux S."/>
            <person name="Paez-Espino D."/>
            <person name="Jungbluth S."/>
            <person name="Walsh D.A."/>
            <person name="Denef V.J."/>
            <person name="McMahon K.D."/>
            <person name="Konstantinidis K.T."/>
            <person name="Eloe-Fadrosh E.A."/>
            <person name="Kyrpides N.C."/>
            <person name="Woyke T."/>
        </authorList>
    </citation>
    <scope>NUCLEOTIDE SEQUENCE</scope>
    <source>
        <strain evidence="1">GVMAG-M-3300023184-101</strain>
    </source>
</reference>
<proteinExistence type="predicted"/>